<accession>A0A0C9W8G6</accession>
<dbReference type="Proteomes" id="UP000053820">
    <property type="component" value="Unassembled WGS sequence"/>
</dbReference>
<gene>
    <name evidence="1" type="ORF">HYDPIDRAFT_29114</name>
</gene>
<keyword evidence="2" id="KW-1185">Reference proteome</keyword>
<dbReference type="EMBL" id="KN839849">
    <property type="protein sequence ID" value="KIJ63763.1"/>
    <property type="molecule type" value="Genomic_DNA"/>
</dbReference>
<protein>
    <submittedName>
        <fullName evidence="1">Uncharacterized protein</fullName>
    </submittedName>
</protein>
<organism evidence="1 2">
    <name type="scientific">Hydnomerulius pinastri MD-312</name>
    <dbReference type="NCBI Taxonomy" id="994086"/>
    <lineage>
        <taxon>Eukaryota</taxon>
        <taxon>Fungi</taxon>
        <taxon>Dikarya</taxon>
        <taxon>Basidiomycota</taxon>
        <taxon>Agaricomycotina</taxon>
        <taxon>Agaricomycetes</taxon>
        <taxon>Agaricomycetidae</taxon>
        <taxon>Boletales</taxon>
        <taxon>Boletales incertae sedis</taxon>
        <taxon>Leucogyrophana</taxon>
    </lineage>
</organism>
<dbReference type="OrthoDB" id="10663954at2759"/>
<evidence type="ECO:0000313" key="1">
    <source>
        <dbReference type="EMBL" id="KIJ63763.1"/>
    </source>
</evidence>
<sequence>MVLLTIAHLAITKPICKRALLSSINRGSPGIETQDSWYINFRSAHDIRHVASGSVDDLNVRTAATARELAQRLIHCHVPKESKPGVDEDGDEKSIYSQESADPDLHNILLSIPIIPRTQARAQGHRQGAWA</sequence>
<evidence type="ECO:0000313" key="2">
    <source>
        <dbReference type="Proteomes" id="UP000053820"/>
    </source>
</evidence>
<proteinExistence type="predicted"/>
<dbReference type="AlphaFoldDB" id="A0A0C9W8G6"/>
<name>A0A0C9W8G6_9AGAM</name>
<reference evidence="1 2" key="1">
    <citation type="submission" date="2014-04" db="EMBL/GenBank/DDBJ databases">
        <title>Evolutionary Origins and Diversification of the Mycorrhizal Mutualists.</title>
        <authorList>
            <consortium name="DOE Joint Genome Institute"/>
            <consortium name="Mycorrhizal Genomics Consortium"/>
            <person name="Kohler A."/>
            <person name="Kuo A."/>
            <person name="Nagy L.G."/>
            <person name="Floudas D."/>
            <person name="Copeland A."/>
            <person name="Barry K.W."/>
            <person name="Cichocki N."/>
            <person name="Veneault-Fourrey C."/>
            <person name="LaButti K."/>
            <person name="Lindquist E.A."/>
            <person name="Lipzen A."/>
            <person name="Lundell T."/>
            <person name="Morin E."/>
            <person name="Murat C."/>
            <person name="Riley R."/>
            <person name="Ohm R."/>
            <person name="Sun H."/>
            <person name="Tunlid A."/>
            <person name="Henrissat B."/>
            <person name="Grigoriev I.V."/>
            <person name="Hibbett D.S."/>
            <person name="Martin F."/>
        </authorList>
    </citation>
    <scope>NUCLEOTIDE SEQUENCE [LARGE SCALE GENOMIC DNA]</scope>
    <source>
        <strain evidence="1 2">MD-312</strain>
    </source>
</reference>
<dbReference type="HOGENOM" id="CLU_1927903_0_0_1"/>